<organism evidence="2 3">
    <name type="scientific">Teratosphaeria nubilosa</name>
    <dbReference type="NCBI Taxonomy" id="161662"/>
    <lineage>
        <taxon>Eukaryota</taxon>
        <taxon>Fungi</taxon>
        <taxon>Dikarya</taxon>
        <taxon>Ascomycota</taxon>
        <taxon>Pezizomycotina</taxon>
        <taxon>Dothideomycetes</taxon>
        <taxon>Dothideomycetidae</taxon>
        <taxon>Mycosphaerellales</taxon>
        <taxon>Teratosphaeriaceae</taxon>
        <taxon>Teratosphaeria</taxon>
    </lineage>
</organism>
<keyword evidence="1" id="KW-0732">Signal</keyword>
<protein>
    <submittedName>
        <fullName evidence="2">Uncharacterized protein</fullName>
    </submittedName>
</protein>
<sequence length="118" mass="12817">MHGLLLPIVIFTAYATADGDALFQVWGGHCNSIGHGRGEIKFNPFPSKEWESSCYYVNNAPGSVIYFNKAPKDGFSCVGLVYDNGNCAGSNIGFLDGQDSERCKEVGGIYSMQVYCQT</sequence>
<proteinExistence type="predicted"/>
<evidence type="ECO:0000313" key="2">
    <source>
        <dbReference type="EMBL" id="KAF2772711.1"/>
    </source>
</evidence>
<feature type="signal peptide" evidence="1">
    <location>
        <begin position="1"/>
        <end position="19"/>
    </location>
</feature>
<keyword evidence="3" id="KW-1185">Reference proteome</keyword>
<reference evidence="2" key="1">
    <citation type="journal article" date="2020" name="Stud. Mycol.">
        <title>101 Dothideomycetes genomes: a test case for predicting lifestyles and emergence of pathogens.</title>
        <authorList>
            <person name="Haridas S."/>
            <person name="Albert R."/>
            <person name="Binder M."/>
            <person name="Bloem J."/>
            <person name="Labutti K."/>
            <person name="Salamov A."/>
            <person name="Andreopoulos B."/>
            <person name="Baker S."/>
            <person name="Barry K."/>
            <person name="Bills G."/>
            <person name="Bluhm B."/>
            <person name="Cannon C."/>
            <person name="Castanera R."/>
            <person name="Culley D."/>
            <person name="Daum C."/>
            <person name="Ezra D."/>
            <person name="Gonzalez J."/>
            <person name="Henrissat B."/>
            <person name="Kuo A."/>
            <person name="Liang C."/>
            <person name="Lipzen A."/>
            <person name="Lutzoni F."/>
            <person name="Magnuson J."/>
            <person name="Mondo S."/>
            <person name="Nolan M."/>
            <person name="Ohm R."/>
            <person name="Pangilinan J."/>
            <person name="Park H.-J."/>
            <person name="Ramirez L."/>
            <person name="Alfaro M."/>
            <person name="Sun H."/>
            <person name="Tritt A."/>
            <person name="Yoshinaga Y."/>
            <person name="Zwiers L.-H."/>
            <person name="Turgeon B."/>
            <person name="Goodwin S."/>
            <person name="Spatafora J."/>
            <person name="Crous P."/>
            <person name="Grigoriev I."/>
        </authorList>
    </citation>
    <scope>NUCLEOTIDE SEQUENCE</scope>
    <source>
        <strain evidence="2">CBS 116005</strain>
    </source>
</reference>
<dbReference type="AlphaFoldDB" id="A0A6G1LID9"/>
<feature type="chain" id="PRO_5026031247" evidence="1">
    <location>
        <begin position="20"/>
        <end position="118"/>
    </location>
</feature>
<evidence type="ECO:0000313" key="3">
    <source>
        <dbReference type="Proteomes" id="UP000799436"/>
    </source>
</evidence>
<accession>A0A6G1LID9</accession>
<evidence type="ECO:0000256" key="1">
    <source>
        <dbReference type="SAM" id="SignalP"/>
    </source>
</evidence>
<dbReference type="EMBL" id="ML995813">
    <property type="protein sequence ID" value="KAF2772711.1"/>
    <property type="molecule type" value="Genomic_DNA"/>
</dbReference>
<dbReference type="Proteomes" id="UP000799436">
    <property type="component" value="Unassembled WGS sequence"/>
</dbReference>
<gene>
    <name evidence="2" type="ORF">EJ03DRAFT_324261</name>
</gene>
<name>A0A6G1LID9_9PEZI</name>